<evidence type="ECO:0000313" key="11">
    <source>
        <dbReference type="Proteomes" id="UP000085678"/>
    </source>
</evidence>
<dbReference type="STRING" id="7574.A0A1S3IEU8"/>
<dbReference type="PANTHER" id="PTHR10908">
    <property type="entry name" value="SEROTONIN N-ACETYLTRANSFERASE"/>
    <property type="match status" value="1"/>
</dbReference>
<evidence type="ECO:0000256" key="9">
    <source>
        <dbReference type="ARBA" id="ARBA00043260"/>
    </source>
</evidence>
<dbReference type="InterPro" id="IPR000182">
    <property type="entry name" value="GNAT_dom"/>
</dbReference>
<dbReference type="CDD" id="cd04301">
    <property type="entry name" value="NAT_SF"/>
    <property type="match status" value="1"/>
</dbReference>
<keyword evidence="2" id="KW-0012">Acyltransferase</keyword>
<dbReference type="AlphaFoldDB" id="A0A1S3IEU8"/>
<dbReference type="GO" id="GO:0005737">
    <property type="term" value="C:cytoplasm"/>
    <property type="evidence" value="ECO:0007669"/>
    <property type="project" value="TreeGrafter"/>
</dbReference>
<dbReference type="GO" id="GO:0004059">
    <property type="term" value="F:aralkylamine N-acetyltransferase activity"/>
    <property type="evidence" value="ECO:0007669"/>
    <property type="project" value="UniProtKB-EC"/>
</dbReference>
<dbReference type="Pfam" id="PF00583">
    <property type="entry name" value="Acetyltransf_1"/>
    <property type="match status" value="1"/>
</dbReference>
<evidence type="ECO:0000256" key="4">
    <source>
        <dbReference type="ARBA" id="ARBA00037926"/>
    </source>
</evidence>
<evidence type="ECO:0000256" key="3">
    <source>
        <dbReference type="ARBA" id="ARBA00036561"/>
    </source>
</evidence>
<dbReference type="KEGG" id="lak:106163577"/>
<evidence type="ECO:0000256" key="6">
    <source>
        <dbReference type="ARBA" id="ARBA00039114"/>
    </source>
</evidence>
<evidence type="ECO:0000256" key="7">
    <source>
        <dbReference type="ARBA" id="ARBA00039398"/>
    </source>
</evidence>
<comment type="pathway">
    <text evidence="4">Aromatic compound metabolism; melatonin biosynthesis; melatonin from serotonin: step 1/2.</text>
</comment>
<comment type="similarity">
    <text evidence="5">Belongs to the acetyltransferase family. AANAT subfamily.</text>
</comment>
<sequence>MPDRMTRVVLPSEIDQAYLLEKASYPHDEAASLEILKYRQDEAPDLFLGHFEEDTLIGYVCASRYHGDELTEESMKVHIPEGASVCIHSVVVWEKRRRQGIALHLLKEFIYRVKETQSGVLRILLICRAKHIPLYTRAGFVLTGPSKVQHGRGTWFAMEMTINGKENEYFQ</sequence>
<dbReference type="PROSITE" id="PS51186">
    <property type="entry name" value="GNAT"/>
    <property type="match status" value="1"/>
</dbReference>
<dbReference type="Gene3D" id="3.40.630.30">
    <property type="match status" value="1"/>
</dbReference>
<evidence type="ECO:0000256" key="1">
    <source>
        <dbReference type="ARBA" id="ARBA00022679"/>
    </source>
</evidence>
<protein>
    <recommendedName>
        <fullName evidence="7">Serotonin N-acetyltransferase</fullName>
        <ecNumber evidence="6">2.3.1.87</ecNumber>
    </recommendedName>
    <alternativeName>
        <fullName evidence="8">Aralkylamine N-acetyltransferase</fullName>
    </alternativeName>
</protein>
<keyword evidence="9" id="KW-0471">Melatonin biosynthesis</keyword>
<reference evidence="12" key="1">
    <citation type="submission" date="2025-08" db="UniProtKB">
        <authorList>
            <consortium name="RefSeq"/>
        </authorList>
    </citation>
    <scope>IDENTIFICATION</scope>
    <source>
        <tissue evidence="12">Gonads</tissue>
    </source>
</reference>
<dbReference type="InParanoid" id="A0A1S3IEU8"/>
<evidence type="ECO:0000259" key="10">
    <source>
        <dbReference type="PROSITE" id="PS51186"/>
    </source>
</evidence>
<evidence type="ECO:0000256" key="5">
    <source>
        <dbReference type="ARBA" id="ARBA00038182"/>
    </source>
</evidence>
<keyword evidence="1" id="KW-0808">Transferase</keyword>
<dbReference type="GO" id="GO:0030187">
    <property type="term" value="P:melatonin biosynthetic process"/>
    <property type="evidence" value="ECO:0007669"/>
    <property type="project" value="UniProtKB-KW"/>
</dbReference>
<dbReference type="RefSeq" id="XP_013396668.1">
    <property type="nucleotide sequence ID" value="XM_013541214.1"/>
</dbReference>
<evidence type="ECO:0000256" key="2">
    <source>
        <dbReference type="ARBA" id="ARBA00023315"/>
    </source>
</evidence>
<dbReference type="Proteomes" id="UP000085678">
    <property type="component" value="Unplaced"/>
</dbReference>
<feature type="domain" description="N-acetyltransferase" evidence="10">
    <location>
        <begin position="4"/>
        <end position="163"/>
    </location>
</feature>
<organism evidence="11 12">
    <name type="scientific">Lingula anatina</name>
    <name type="common">Brachiopod</name>
    <name type="synonym">Lingula unguis</name>
    <dbReference type="NCBI Taxonomy" id="7574"/>
    <lineage>
        <taxon>Eukaryota</taxon>
        <taxon>Metazoa</taxon>
        <taxon>Spiralia</taxon>
        <taxon>Lophotrochozoa</taxon>
        <taxon>Brachiopoda</taxon>
        <taxon>Linguliformea</taxon>
        <taxon>Lingulata</taxon>
        <taxon>Lingulida</taxon>
        <taxon>Linguloidea</taxon>
        <taxon>Lingulidae</taxon>
        <taxon>Lingula</taxon>
    </lineage>
</organism>
<proteinExistence type="inferred from homology"/>
<accession>A0A1S3IEU8</accession>
<dbReference type="EC" id="2.3.1.87" evidence="6"/>
<evidence type="ECO:0000313" key="12">
    <source>
        <dbReference type="RefSeq" id="XP_013396668.1"/>
    </source>
</evidence>
<dbReference type="SUPFAM" id="SSF55729">
    <property type="entry name" value="Acyl-CoA N-acyltransferases (Nat)"/>
    <property type="match status" value="1"/>
</dbReference>
<dbReference type="GeneID" id="106163577"/>
<gene>
    <name evidence="12" type="primary">LOC106163577</name>
</gene>
<dbReference type="InterPro" id="IPR016181">
    <property type="entry name" value="Acyl_CoA_acyltransferase"/>
</dbReference>
<comment type="catalytic activity">
    <reaction evidence="3">
        <text>a 2-arylethylamine + acetyl-CoA = an N-acetyl-2-arylethylamine + CoA + H(+)</text>
        <dbReference type="Rhea" id="RHEA:20497"/>
        <dbReference type="ChEBI" id="CHEBI:15378"/>
        <dbReference type="ChEBI" id="CHEBI:55469"/>
        <dbReference type="ChEBI" id="CHEBI:57287"/>
        <dbReference type="ChEBI" id="CHEBI:57288"/>
        <dbReference type="ChEBI" id="CHEBI:77827"/>
        <dbReference type="EC" id="2.3.1.87"/>
    </reaction>
</comment>
<evidence type="ECO:0000256" key="8">
    <source>
        <dbReference type="ARBA" id="ARBA00042928"/>
    </source>
</evidence>
<name>A0A1S3IEU8_LINAN</name>
<keyword evidence="11" id="KW-1185">Reference proteome</keyword>
<dbReference type="InterPro" id="IPR051635">
    <property type="entry name" value="SNAT-like"/>
</dbReference>
<dbReference type="OrthoDB" id="30840at2759"/>
<dbReference type="OMA" id="IHLMCKE"/>
<dbReference type="PANTHER" id="PTHR10908:SF0">
    <property type="entry name" value="SEROTONIN N-ACETYLTRANSFERASE"/>
    <property type="match status" value="1"/>
</dbReference>